<proteinExistence type="predicted"/>
<protein>
    <submittedName>
        <fullName evidence="1">Uncharacterized protein</fullName>
    </submittedName>
</protein>
<dbReference type="AlphaFoldDB" id="A0A060STF3"/>
<reference evidence="1" key="1">
    <citation type="submission" date="2014-01" db="EMBL/GenBank/DDBJ databases">
        <title>The genome of the white-rot fungus Pycnoporus cinnabarinus: a basidiomycete model with a versatile arsenal for lignocellulosic biomass breakdown.</title>
        <authorList>
            <person name="Levasseur A."/>
            <person name="Lomascolo A."/>
            <person name="Ruiz-Duenas F.J."/>
            <person name="Uzan E."/>
            <person name="Piumi F."/>
            <person name="Kues U."/>
            <person name="Ram A.F.J."/>
            <person name="Murat C."/>
            <person name="Haon M."/>
            <person name="Benoit I."/>
            <person name="Arfi Y."/>
            <person name="Chevret D."/>
            <person name="Drula E."/>
            <person name="Kwon M.J."/>
            <person name="Gouret P."/>
            <person name="Lesage-Meessen L."/>
            <person name="Lombard V."/>
            <person name="Mariette J."/>
            <person name="Noirot C."/>
            <person name="Park J."/>
            <person name="Patyshakuliyeva A."/>
            <person name="Wieneger R.A.B."/>
            <person name="Wosten H.A.B."/>
            <person name="Martin F."/>
            <person name="Coutinho P.M."/>
            <person name="de Vries R."/>
            <person name="Martinez A.T."/>
            <person name="Klopp C."/>
            <person name="Pontarotti P."/>
            <person name="Henrissat B."/>
            <person name="Record E."/>
        </authorList>
    </citation>
    <scope>NUCLEOTIDE SEQUENCE [LARGE SCALE GENOMIC DNA]</scope>
    <source>
        <strain evidence="1">BRFM137</strain>
    </source>
</reference>
<dbReference type="EMBL" id="CCBP010000462">
    <property type="protein sequence ID" value="CDO77680.1"/>
    <property type="molecule type" value="Genomic_DNA"/>
</dbReference>
<dbReference type="HOGENOM" id="CLU_167707_0_0_1"/>
<sequence>MLLSRILSITPRRIVGIRSQSILSPNSNAREFKVVLDNGTVYVNQALAEALGWTPTQTEGVSLTLSGWEPHYFAIACTGTDSDLLARGTVESSCNPNVQKMLEYLKDC</sequence>
<name>A0A060STF3_PYCCI</name>
<evidence type="ECO:0000313" key="2">
    <source>
        <dbReference type="Proteomes" id="UP000029665"/>
    </source>
</evidence>
<evidence type="ECO:0000313" key="1">
    <source>
        <dbReference type="EMBL" id="CDO77680.1"/>
    </source>
</evidence>
<dbReference type="OMA" id="WHTEVNA"/>
<gene>
    <name evidence="1" type="ORF">BN946_scf184969.g31</name>
</gene>
<organism evidence="1 2">
    <name type="scientific">Pycnoporus cinnabarinus</name>
    <name type="common">Cinnabar-red polypore</name>
    <name type="synonym">Trametes cinnabarina</name>
    <dbReference type="NCBI Taxonomy" id="5643"/>
    <lineage>
        <taxon>Eukaryota</taxon>
        <taxon>Fungi</taxon>
        <taxon>Dikarya</taxon>
        <taxon>Basidiomycota</taxon>
        <taxon>Agaricomycotina</taxon>
        <taxon>Agaricomycetes</taxon>
        <taxon>Polyporales</taxon>
        <taxon>Polyporaceae</taxon>
        <taxon>Trametes</taxon>
    </lineage>
</organism>
<keyword evidence="2" id="KW-1185">Reference proteome</keyword>
<comment type="caution">
    <text evidence="1">The sequence shown here is derived from an EMBL/GenBank/DDBJ whole genome shotgun (WGS) entry which is preliminary data.</text>
</comment>
<dbReference type="Proteomes" id="UP000029665">
    <property type="component" value="Unassembled WGS sequence"/>
</dbReference>
<accession>A0A060STF3</accession>
<dbReference type="OrthoDB" id="3236701at2759"/>